<feature type="region of interest" description="Disordered" evidence="1">
    <location>
        <begin position="2374"/>
        <end position="2397"/>
    </location>
</feature>
<organism evidence="2">
    <name type="scientific">marine sediment metagenome</name>
    <dbReference type="NCBI Taxonomy" id="412755"/>
    <lineage>
        <taxon>unclassified sequences</taxon>
        <taxon>metagenomes</taxon>
        <taxon>ecological metagenomes</taxon>
    </lineage>
</organism>
<feature type="compositionally biased region" description="Polar residues" evidence="1">
    <location>
        <begin position="2374"/>
        <end position="2383"/>
    </location>
</feature>
<sequence>AGEDISIQDYIDIDLDSITYNTDGTITERAVRDGITLRPANHEGVMTFSVGLGPEDAYLMGKEVSLILSFDASFIENDLTEQSRTVFITLLDLQITENPSSSTPNELWSIYTNGFSDGPSGISVNEDSSIIQKSAGPLTLGDETEQYGVKVDYIYNTGTDSYELDIESELLKLRDLVDITAVALYGTFEDNPKTFVKGTDWDDSIPLSAIIFLSGDRPDDETEFTVVYKLDFDLGGMYGEVSLDSNTLQSQIEFYFPQGFLVASEDSKSPMFVEYEDIFTSSTSPHQLSYTVINPSLSDFVIYNKEDLDALDSDGEISLSINGGGYLDITFDLDPASFTVIYGVKSQYLLGYGFQKEDKTYSDSTRLMYNDPSRVANMVTSSGGNTQKTDLKDPSLYIDLENSDTETVLEIYTIPLLYAPEANFTYILDDVALDKIKTSTEFNTLKIQTYYVTDGGYSAVISDSFELVLDYSQIQPDLEVDGSYVITFSKDLQSLYEMSESGDLDIYVSISQVGSGLDYLPYIVLEKFDYVCDEHLVEMYDRMPTDLTGSIDIRSVINTPHYFQIFSKPFIPGVFEFYTPFDLIEGSEVTISEDLIYSSLVKLDIDEQQNYGFTYLGSSETIPISSDELYMIKNLALFSNAYDLQEPLYDEGFVNLIYGSGTSVSGDQIYQKEIEMAHSGTSINPPDYWSDITGETAQSWESTFIFSNQFLTTNDISVSGTILYHQLFDLDPIEEDIISFDDINEIFTPESGIQNIQFGIQLSDDISIASFKSLGTPYQYELSVQGFPTGEYIESSIYYQVSAGPGSLIYTGNDPSNNNLEYDVDYTLAYHSNGSKYLLFFIDEVTVGANFADGDNVIMADFWAYYEFNEGSDYIIETDPEDPFSSQIVWDYSYGANPLVWYKMHPDLALDSSFIIYYSSLEWSQMDTSQYIKSVTDTITFQPRVQKNITLYYEEQASTLFSIQRLVPDDQYSEADLFNYIYLYTWDGSDESTRQVAKLSFSPTYIIQDSQTLFEYTIDFAQILTDIGPDVIYSESFVFIETEFDSDELKYSLSSTPFNYDYILDMPPGYYNQYHITVDINNGQTIIHSYDDATFAQYVEKIEDNHIYFKDTAGIALGTTIDISYKMKLQPGVLDSKHFLMVTYPWTNVFQPISEEITIGMRADSSIESRAQYRKVSGGSLITPFEYSLSIDDRYSLYLSYRLNHREYYEERFDINAERYRLEDFVFIYLTPELDNYISELVVDGEAAVAVYYTDLGGNIKFLENHHYNAEPGGNTVTLFTDLHSGIDKNPLTAHNGIDEFYISIVPKTDDIEFNAYKFSYDPRKDIVDTINVENWELNTPTSLDVYPNLDAFYFMDDQQSTFENFVCYGSQISSYLRPTQTLQFDIESEFTGNGDFNDLLTNIRANQFLSIFIEANIDNSESLEKIQVNLLDTNKALIIGNDPILIEDLEMNGFEIKVDLSSVDMSSLVYIEIIPTFRQDGIYHPDNQEGQPNAIGVENFEYLNWDEELTIFENGEKFMAFPLEKVLKIDNPPFAYLFNERLQYLEQPAGVSFSWETYPNAYTQLDEYTLMIPNKYLNPDNPAEELSFKDGDSIVLRYNTPMRKGIGIAIGKMYFQKKPAGYSPTLPSAEALLLNIDDYDDYPTYTDPYNYQIPLELTPFDTEFSNSFKNIKIDIDLLDGQIDPQYIVDNLIEFSDIIFSSPYPNYELTINDVLIRSISDETTDISTTFYERVWQFTELETFISDDDPSDGTGDTYTLQRVKDPLFWGDNKWLDYIMIYDESYNYYEAIATPPSEDNHQLHYVSGSDYFEWNSNFDQFQDYYGYQMKLPLIIEPNSQLSFSYVSQDSWQNPILFEDEDIDISSLEIMFDYETYLTPRFEFWGDTVYEKTTYDYQVIQYYSESFTVYSVSEGSDYTHIFDPEDYSFIDDFTNLQLFKVIGLKPTMETVEIITDGDNTVSFNINTQQIQITDSDGQNGDLNDFDLITVILSYSYGPISSFSEVKLDQSFHDSYISDSEATFYDHLTITYSYSALLGEDLLDQNSDAITSGATSFKYIPFNRNPLVSTANTLNNQDSELYIEFEMFSDPFDVIYEADLDMDGRKDYKQEIDLDKDGIFDIIKYGVEDIENPEEIIWYSIIQDVYTEEVTVDKSIEEEKRTEWFDINDAVFSDYGFNVLLLLSSVLALPILLYTLSTMILPDVDYWAQKSITQETTETQYTKTHYYSIRRDDNMDGFIDTQITYEKSDTVIEYISKDYEKTIIAAKPQNVFQYLGDYIAKNIDAFSGKIPQDPVFNRHLTEDRLDNEDFSALTWVSDGTISTLKNTYRKFTKDTILTHTSEFSQEKITVTDWAEGEIEQTRIYQDLFDTSIKRPTSSPFTIRTSESGQEHSISDNTLSMTTPEDEGWDLETWEENIHQKFDAVTTIYNDGTVRNTNLYEEEYTIEIPGRFNLYNDIYQNNPDIAVKNSRFEVTGVMATPQDGLVYYTSDKDLFKDGNAKTPGNYLYFDSDNNNFYETVYVLGEPVTEYNERSGLSTTVYYVKSIGFNYDGTHDFAPYKHVNREIITQTDFGQLASETPKKFGAFWVVNFRKLRDNSLLFPNDPFDGYEAKDHIFEVYKLAEPSEFNSRFPKLFYEVRHQTYSDAWSIYSSQLVQDIAEQVFMTLTAAAASA</sequence>
<comment type="caution">
    <text evidence="2">The sequence shown here is derived from an EMBL/GenBank/DDBJ whole genome shotgun (WGS) entry which is preliminary data.</text>
</comment>
<evidence type="ECO:0000313" key="2">
    <source>
        <dbReference type="EMBL" id="KKN14777.1"/>
    </source>
</evidence>
<accession>A0A0F9NRX9</accession>
<evidence type="ECO:0000256" key="1">
    <source>
        <dbReference type="SAM" id="MobiDB-lite"/>
    </source>
</evidence>
<feature type="non-terminal residue" evidence="2">
    <location>
        <position position="2668"/>
    </location>
</feature>
<proteinExistence type="predicted"/>
<gene>
    <name evidence="2" type="ORF">LCGC14_0992710</name>
</gene>
<feature type="non-terminal residue" evidence="2">
    <location>
        <position position="1"/>
    </location>
</feature>
<reference evidence="2" key="1">
    <citation type="journal article" date="2015" name="Nature">
        <title>Complex archaea that bridge the gap between prokaryotes and eukaryotes.</title>
        <authorList>
            <person name="Spang A."/>
            <person name="Saw J.H."/>
            <person name="Jorgensen S.L."/>
            <person name="Zaremba-Niedzwiedzka K."/>
            <person name="Martijn J."/>
            <person name="Lind A.E."/>
            <person name="van Eijk R."/>
            <person name="Schleper C."/>
            <person name="Guy L."/>
            <person name="Ettema T.J."/>
        </authorList>
    </citation>
    <scope>NUCLEOTIDE SEQUENCE</scope>
</reference>
<dbReference type="EMBL" id="LAZR01003784">
    <property type="protein sequence ID" value="KKN14777.1"/>
    <property type="molecule type" value="Genomic_DNA"/>
</dbReference>
<name>A0A0F9NRX9_9ZZZZ</name>
<protein>
    <submittedName>
        <fullName evidence="2">Uncharacterized protein</fullName>
    </submittedName>
</protein>